<reference evidence="5" key="1">
    <citation type="journal article" date="2012" name="Nature">
        <title>A physical, genetic and functional sequence assembly of the barley genome.</title>
        <authorList>
            <consortium name="The International Barley Genome Sequencing Consortium"/>
            <person name="Mayer K.F."/>
            <person name="Waugh R."/>
            <person name="Brown J.W."/>
            <person name="Schulman A."/>
            <person name="Langridge P."/>
            <person name="Platzer M."/>
            <person name="Fincher G.B."/>
            <person name="Muehlbauer G.J."/>
            <person name="Sato K."/>
            <person name="Close T.J."/>
            <person name="Wise R.P."/>
            <person name="Stein N."/>
        </authorList>
    </citation>
    <scope>NUCLEOTIDE SEQUENCE [LARGE SCALE GENOMIC DNA]</scope>
    <source>
        <strain evidence="5">cv. Morex</strain>
    </source>
</reference>
<evidence type="ECO:0000313" key="5">
    <source>
        <dbReference type="Proteomes" id="UP000011116"/>
    </source>
</evidence>
<reference evidence="4" key="3">
    <citation type="submission" date="2022-01" db="UniProtKB">
        <authorList>
            <consortium name="EnsemblPlants"/>
        </authorList>
    </citation>
    <scope>IDENTIFICATION</scope>
    <source>
        <strain evidence="4">subsp. vulgare</strain>
    </source>
</reference>
<keyword evidence="1" id="KW-0175">Coiled coil</keyword>
<keyword evidence="3" id="KW-1133">Transmembrane helix</keyword>
<keyword evidence="3" id="KW-0472">Membrane</keyword>
<keyword evidence="3" id="KW-0812">Transmembrane</keyword>
<dbReference type="Proteomes" id="UP000011116">
    <property type="component" value="Chromosome 6H"/>
</dbReference>
<feature type="coiled-coil region" evidence="1">
    <location>
        <begin position="61"/>
        <end position="88"/>
    </location>
</feature>
<sequence>MCRVSSCARPHHRRSPVSISSPTPPCAMVLVSAHVSPRPAYDSHVDVCEPEIPTDPLVERLNLVEKENNYLKKKLKKIEEKNMEIELHVCDVVDDHKIKMNAMQLKMDAMRLKMDAMHLKIRNIRKYAIDKEASYHYAVGSIVTLVAILVAFVIAFTLFT</sequence>
<name>A0A8I6YZZ3_HORVV</name>
<evidence type="ECO:0000313" key="4">
    <source>
        <dbReference type="EnsemblPlants" id="HORVU.MOREX.r3.6HG0560690.1"/>
    </source>
</evidence>
<feature type="transmembrane region" description="Helical" evidence="3">
    <location>
        <begin position="135"/>
        <end position="159"/>
    </location>
</feature>
<evidence type="ECO:0000256" key="1">
    <source>
        <dbReference type="SAM" id="Coils"/>
    </source>
</evidence>
<protein>
    <submittedName>
        <fullName evidence="4">Uncharacterized protein</fullName>
    </submittedName>
</protein>
<proteinExistence type="predicted"/>
<evidence type="ECO:0000256" key="2">
    <source>
        <dbReference type="SAM" id="MobiDB-lite"/>
    </source>
</evidence>
<feature type="region of interest" description="Disordered" evidence="2">
    <location>
        <begin position="1"/>
        <end position="20"/>
    </location>
</feature>
<dbReference type="AlphaFoldDB" id="A0A8I6YZZ3"/>
<evidence type="ECO:0000256" key="3">
    <source>
        <dbReference type="SAM" id="Phobius"/>
    </source>
</evidence>
<organism evidence="4 5">
    <name type="scientific">Hordeum vulgare subsp. vulgare</name>
    <name type="common">Domesticated barley</name>
    <dbReference type="NCBI Taxonomy" id="112509"/>
    <lineage>
        <taxon>Eukaryota</taxon>
        <taxon>Viridiplantae</taxon>
        <taxon>Streptophyta</taxon>
        <taxon>Embryophyta</taxon>
        <taxon>Tracheophyta</taxon>
        <taxon>Spermatophyta</taxon>
        <taxon>Magnoliopsida</taxon>
        <taxon>Liliopsida</taxon>
        <taxon>Poales</taxon>
        <taxon>Poaceae</taxon>
        <taxon>BOP clade</taxon>
        <taxon>Pooideae</taxon>
        <taxon>Triticodae</taxon>
        <taxon>Triticeae</taxon>
        <taxon>Hordeinae</taxon>
        <taxon>Hordeum</taxon>
    </lineage>
</organism>
<keyword evidence="5" id="KW-1185">Reference proteome</keyword>
<dbReference type="Gramene" id="HORVU.MOREX.r3.6HG0560690.1">
    <property type="protein sequence ID" value="HORVU.MOREX.r3.6HG0560690.1"/>
    <property type="gene ID" value="HORVU.MOREX.r3.6HG0560690"/>
</dbReference>
<reference evidence="4" key="2">
    <citation type="submission" date="2020-10" db="EMBL/GenBank/DDBJ databases">
        <authorList>
            <person name="Scholz U."/>
            <person name="Mascher M."/>
            <person name="Fiebig A."/>
        </authorList>
    </citation>
    <scope>NUCLEOTIDE SEQUENCE [LARGE SCALE GENOMIC DNA]</scope>
    <source>
        <strain evidence="4">cv. Morex</strain>
    </source>
</reference>
<dbReference type="EnsemblPlants" id="HORVU.MOREX.r3.6HG0560690.1">
    <property type="protein sequence ID" value="HORVU.MOREX.r3.6HG0560690.1"/>
    <property type="gene ID" value="HORVU.MOREX.r3.6HG0560690"/>
</dbReference>
<accession>A0A8I6YZZ3</accession>
<dbReference type="Gramene" id="HORVU.MOREX.r2.6HG0465750.1">
    <property type="protein sequence ID" value="HORVU.MOREX.r2.6HG0465750.1"/>
    <property type="gene ID" value="HORVU.MOREX.r2.6HG0465750"/>
</dbReference>
<dbReference type="SMR" id="A0A8I6YZZ3"/>